<evidence type="ECO:0000313" key="2">
    <source>
        <dbReference type="Proteomes" id="UP000887013"/>
    </source>
</evidence>
<protein>
    <submittedName>
        <fullName evidence="1">Uncharacterized protein</fullName>
    </submittedName>
</protein>
<reference evidence="1" key="1">
    <citation type="submission" date="2020-08" db="EMBL/GenBank/DDBJ databases">
        <title>Multicomponent nature underlies the extraordinary mechanical properties of spider dragline silk.</title>
        <authorList>
            <person name="Kono N."/>
            <person name="Nakamura H."/>
            <person name="Mori M."/>
            <person name="Yoshida Y."/>
            <person name="Ohtoshi R."/>
            <person name="Malay A.D."/>
            <person name="Moran D.A.P."/>
            <person name="Tomita M."/>
            <person name="Numata K."/>
            <person name="Arakawa K."/>
        </authorList>
    </citation>
    <scope>NUCLEOTIDE SEQUENCE</scope>
</reference>
<organism evidence="1 2">
    <name type="scientific">Nephila pilipes</name>
    <name type="common">Giant wood spider</name>
    <name type="synonym">Nephila maculata</name>
    <dbReference type="NCBI Taxonomy" id="299642"/>
    <lineage>
        <taxon>Eukaryota</taxon>
        <taxon>Metazoa</taxon>
        <taxon>Ecdysozoa</taxon>
        <taxon>Arthropoda</taxon>
        <taxon>Chelicerata</taxon>
        <taxon>Arachnida</taxon>
        <taxon>Araneae</taxon>
        <taxon>Araneomorphae</taxon>
        <taxon>Entelegynae</taxon>
        <taxon>Araneoidea</taxon>
        <taxon>Nephilidae</taxon>
        <taxon>Nephila</taxon>
    </lineage>
</organism>
<dbReference type="EMBL" id="BMAW01077463">
    <property type="protein sequence ID" value="GFU06521.1"/>
    <property type="molecule type" value="Genomic_DNA"/>
</dbReference>
<gene>
    <name evidence="1" type="ORF">NPIL_430341</name>
</gene>
<proteinExistence type="predicted"/>
<evidence type="ECO:0000313" key="1">
    <source>
        <dbReference type="EMBL" id="GFU06521.1"/>
    </source>
</evidence>
<accession>A0A8X6UG17</accession>
<keyword evidence="2" id="KW-1185">Reference proteome</keyword>
<sequence length="66" mass="7245">THCEVHLPIVREGRGLAEGSLVALLSKQPTDGTSDDLGVDEEKRFPFLEGGLVKHPSAERRQPVIR</sequence>
<feature type="non-terminal residue" evidence="1">
    <location>
        <position position="1"/>
    </location>
</feature>
<dbReference type="Proteomes" id="UP000887013">
    <property type="component" value="Unassembled WGS sequence"/>
</dbReference>
<dbReference type="AlphaFoldDB" id="A0A8X6UG17"/>
<name>A0A8X6UG17_NEPPI</name>
<comment type="caution">
    <text evidence="1">The sequence shown here is derived from an EMBL/GenBank/DDBJ whole genome shotgun (WGS) entry which is preliminary data.</text>
</comment>